<protein>
    <submittedName>
        <fullName evidence="4">TetR/AcrR family transcriptional regulator</fullName>
    </submittedName>
</protein>
<evidence type="ECO:0000256" key="1">
    <source>
        <dbReference type="ARBA" id="ARBA00023125"/>
    </source>
</evidence>
<dbReference type="PANTHER" id="PTHR30055">
    <property type="entry name" value="HTH-TYPE TRANSCRIPTIONAL REGULATOR RUTR"/>
    <property type="match status" value="1"/>
</dbReference>
<dbReference type="PANTHER" id="PTHR30055:SF200">
    <property type="entry name" value="HTH-TYPE TRANSCRIPTIONAL REPRESSOR BDCR"/>
    <property type="match status" value="1"/>
</dbReference>
<dbReference type="InterPro" id="IPR036271">
    <property type="entry name" value="Tet_transcr_reg_TetR-rel_C_sf"/>
</dbReference>
<dbReference type="Gene3D" id="1.10.357.10">
    <property type="entry name" value="Tetracycline Repressor, domain 2"/>
    <property type="match status" value="1"/>
</dbReference>
<keyword evidence="1 2" id="KW-0238">DNA-binding</keyword>
<feature type="DNA-binding region" description="H-T-H motif" evidence="2">
    <location>
        <begin position="29"/>
        <end position="48"/>
    </location>
</feature>
<dbReference type="RefSeq" id="WP_280624521.1">
    <property type="nucleotide sequence ID" value="NZ_CP165735.1"/>
</dbReference>
<name>A0AB39YN19_9MICC</name>
<gene>
    <name evidence="4" type="ORF">ABQM86_20285</name>
</gene>
<dbReference type="EMBL" id="CP165735">
    <property type="protein sequence ID" value="XDV71267.1"/>
    <property type="molecule type" value="Genomic_DNA"/>
</dbReference>
<dbReference type="Pfam" id="PF00440">
    <property type="entry name" value="TetR_N"/>
    <property type="match status" value="1"/>
</dbReference>
<dbReference type="AlphaFoldDB" id="A0AB39YN19"/>
<dbReference type="InterPro" id="IPR050109">
    <property type="entry name" value="HTH-type_TetR-like_transc_reg"/>
</dbReference>
<evidence type="ECO:0000313" key="4">
    <source>
        <dbReference type="EMBL" id="XDV71267.1"/>
    </source>
</evidence>
<dbReference type="PROSITE" id="PS50977">
    <property type="entry name" value="HTH_TETR_2"/>
    <property type="match status" value="1"/>
</dbReference>
<dbReference type="PRINTS" id="PR00455">
    <property type="entry name" value="HTHTETR"/>
</dbReference>
<sequence>MATSKVPARQRLLEAADRLFYSEGVHTVGIDRVIEEAGVAKGSLFYNFSGKDDLIAAYLAGRDQRRRDRIASFQQGLDNPVHKLLAIFEALGEAVAEPGYKGCPFANANAEARPGSVESAALRTFRDWLADAMLSLCREAGYVHPADVSARLCLLYDGAVASSNLDAQPSAVGLAKELASMVLETAPRADEPMPTVPQPLSV</sequence>
<feature type="domain" description="HTH tetR-type" evidence="3">
    <location>
        <begin position="6"/>
        <end position="66"/>
    </location>
</feature>
<dbReference type="SUPFAM" id="SSF48498">
    <property type="entry name" value="Tetracyclin repressor-like, C-terminal domain"/>
    <property type="match status" value="1"/>
</dbReference>
<reference evidence="4" key="1">
    <citation type="submission" date="2024-07" db="EMBL/GenBank/DDBJ databases">
        <authorList>
            <person name="Li J."/>
            <person name="Wei H."/>
            <person name="Ma J."/>
        </authorList>
    </citation>
    <scope>NUCLEOTIDE SEQUENCE</scope>
    <source>
        <strain evidence="4">AMU7</strain>
    </source>
</reference>
<evidence type="ECO:0000256" key="2">
    <source>
        <dbReference type="PROSITE-ProRule" id="PRU00335"/>
    </source>
</evidence>
<evidence type="ECO:0000259" key="3">
    <source>
        <dbReference type="PROSITE" id="PS50977"/>
    </source>
</evidence>
<dbReference type="InterPro" id="IPR001647">
    <property type="entry name" value="HTH_TetR"/>
</dbReference>
<proteinExistence type="predicted"/>
<dbReference type="SUPFAM" id="SSF46689">
    <property type="entry name" value="Homeodomain-like"/>
    <property type="match status" value="1"/>
</dbReference>
<organism evidence="4">
    <name type="scientific">Paenarthrobacter sp. AMU7</name>
    <dbReference type="NCBI Taxonomy" id="3162492"/>
    <lineage>
        <taxon>Bacteria</taxon>
        <taxon>Bacillati</taxon>
        <taxon>Actinomycetota</taxon>
        <taxon>Actinomycetes</taxon>
        <taxon>Micrococcales</taxon>
        <taxon>Micrococcaceae</taxon>
        <taxon>Paenarthrobacter</taxon>
    </lineage>
</organism>
<dbReference type="GO" id="GO:0000976">
    <property type="term" value="F:transcription cis-regulatory region binding"/>
    <property type="evidence" value="ECO:0007669"/>
    <property type="project" value="TreeGrafter"/>
</dbReference>
<dbReference type="GO" id="GO:0003700">
    <property type="term" value="F:DNA-binding transcription factor activity"/>
    <property type="evidence" value="ECO:0007669"/>
    <property type="project" value="TreeGrafter"/>
</dbReference>
<accession>A0AB39YN19</accession>
<dbReference type="InterPro" id="IPR009057">
    <property type="entry name" value="Homeodomain-like_sf"/>
</dbReference>